<dbReference type="AlphaFoldDB" id="A0A4Z1BX36"/>
<dbReference type="Pfam" id="PF18962">
    <property type="entry name" value="Por_Secre_tail"/>
    <property type="match status" value="1"/>
</dbReference>
<keyword evidence="5" id="KW-1185">Reference proteome</keyword>
<evidence type="ECO:0000256" key="2">
    <source>
        <dbReference type="SAM" id="SignalP"/>
    </source>
</evidence>
<dbReference type="Gene3D" id="2.60.120.560">
    <property type="entry name" value="Exo-inulinase, domain 1"/>
    <property type="match status" value="1"/>
</dbReference>
<evidence type="ECO:0000313" key="4">
    <source>
        <dbReference type="EMBL" id="TGN27075.1"/>
    </source>
</evidence>
<dbReference type="NCBIfam" id="TIGR04183">
    <property type="entry name" value="Por_Secre_tail"/>
    <property type="match status" value="1"/>
</dbReference>
<dbReference type="GO" id="GO:0004553">
    <property type="term" value="F:hydrolase activity, hydrolyzing O-glycosyl compounds"/>
    <property type="evidence" value="ECO:0007669"/>
    <property type="project" value="UniProtKB-ARBA"/>
</dbReference>
<feature type="domain" description="Secretion system C-terminal sorting" evidence="3">
    <location>
        <begin position="236"/>
        <end position="305"/>
    </location>
</feature>
<evidence type="ECO:0000313" key="5">
    <source>
        <dbReference type="Proteomes" id="UP000297998"/>
    </source>
</evidence>
<dbReference type="OrthoDB" id="1467680at2"/>
<keyword evidence="1 2" id="KW-0732">Signal</keyword>
<feature type="chain" id="PRO_5021350424" evidence="2">
    <location>
        <begin position="18"/>
        <end position="307"/>
    </location>
</feature>
<feature type="signal peptide" evidence="2">
    <location>
        <begin position="1"/>
        <end position="17"/>
    </location>
</feature>
<dbReference type="SUPFAM" id="SSF49899">
    <property type="entry name" value="Concanavalin A-like lectins/glucanases"/>
    <property type="match status" value="1"/>
</dbReference>
<dbReference type="Proteomes" id="UP000297998">
    <property type="component" value="Unassembled WGS sequence"/>
</dbReference>
<dbReference type="RefSeq" id="WP_135835253.1">
    <property type="nucleotide sequence ID" value="NZ_SRPE01000005.1"/>
</dbReference>
<name>A0A4Z1BX36_9FLAO</name>
<sequence>MKKIYILLLTASTLTFAQKNTSFEAKEGYELGNINTQNNWEVAEGNGKVLDNQIISDEQASEGSYSFKNGDQIDFGPKYFPVMGVTKTFEKPVDYKSFTISFDAFVTKRDGADFEFTLFTINPETDEFNPVAGLGMENRGYLYITKDIEYGFDYADAAEGWPINKWNNFKIEVTENEIKYYLNDKLVYTGDNFTKLDVHGFTMLHNNYGGDAYYDNFKFSTDSLAVNQIGLKEFKMYPNPVQDVLTFDTNFYDQISGVEVSNTVGQIVLKTDKSLKELNMSSLKSGIYFVKIYMKDGKAMTRKIIKK</sequence>
<proteinExistence type="predicted"/>
<evidence type="ECO:0000259" key="3">
    <source>
        <dbReference type="Pfam" id="PF18962"/>
    </source>
</evidence>
<comment type="caution">
    <text evidence="4">The sequence shown here is derived from an EMBL/GenBank/DDBJ whole genome shotgun (WGS) entry which is preliminary data.</text>
</comment>
<dbReference type="InterPro" id="IPR026444">
    <property type="entry name" value="Secre_tail"/>
</dbReference>
<dbReference type="EMBL" id="SRPE01000005">
    <property type="protein sequence ID" value="TGN27075.1"/>
    <property type="molecule type" value="Genomic_DNA"/>
</dbReference>
<dbReference type="GO" id="GO:0005975">
    <property type="term" value="P:carbohydrate metabolic process"/>
    <property type="evidence" value="ECO:0007669"/>
    <property type="project" value="UniProtKB-ARBA"/>
</dbReference>
<evidence type="ECO:0000256" key="1">
    <source>
        <dbReference type="ARBA" id="ARBA00022729"/>
    </source>
</evidence>
<gene>
    <name evidence="4" type="ORF">E4J94_07590</name>
</gene>
<organism evidence="4 5">
    <name type="scientific">Empedobacter tilapiae</name>
    <dbReference type="NCBI Taxonomy" id="2491114"/>
    <lineage>
        <taxon>Bacteria</taxon>
        <taxon>Pseudomonadati</taxon>
        <taxon>Bacteroidota</taxon>
        <taxon>Flavobacteriia</taxon>
        <taxon>Flavobacteriales</taxon>
        <taxon>Weeksellaceae</taxon>
        <taxon>Empedobacter</taxon>
    </lineage>
</organism>
<reference evidence="4 5" key="1">
    <citation type="submission" date="2019-03" db="EMBL/GenBank/DDBJ databases">
        <title>Empedobacter tilapiae sp. nov., isolated from an intestine of Nile tilapia Oreochromis niloticus.</title>
        <authorList>
            <person name="Kim Y.-O."/>
            <person name="Yoon J.-H."/>
        </authorList>
    </citation>
    <scope>NUCLEOTIDE SEQUENCE [LARGE SCALE GENOMIC DNA]</scope>
    <source>
        <strain evidence="4 5">MRS2</strain>
    </source>
</reference>
<protein>
    <submittedName>
        <fullName evidence="4">T9SS type A sorting domain-containing protein</fullName>
    </submittedName>
</protein>
<accession>A0A4Z1BX36</accession>
<dbReference type="InterPro" id="IPR013320">
    <property type="entry name" value="ConA-like_dom_sf"/>
</dbReference>